<keyword evidence="3" id="KW-1185">Reference proteome</keyword>
<evidence type="ECO:0000313" key="2">
    <source>
        <dbReference type="EMBL" id="GFH28996.1"/>
    </source>
</evidence>
<reference evidence="2 3" key="1">
    <citation type="submission" date="2020-02" db="EMBL/GenBank/DDBJ databases">
        <title>Draft genome sequence of Haematococcus lacustris strain NIES-144.</title>
        <authorList>
            <person name="Morimoto D."/>
            <person name="Nakagawa S."/>
            <person name="Yoshida T."/>
            <person name="Sawayama S."/>
        </authorList>
    </citation>
    <scope>NUCLEOTIDE SEQUENCE [LARGE SCALE GENOMIC DNA]</scope>
    <source>
        <strain evidence="2 3">NIES-144</strain>
    </source>
</reference>
<dbReference type="AlphaFoldDB" id="A0A6A0A8R2"/>
<proteinExistence type="predicted"/>
<sequence>MLAMQQRAMAGSRACCPVVRPRLPARLAPPAAISTAPDSFQIPAAPDLIPDGQWEKVPEGNVTTPKGFKAT</sequence>
<organism evidence="2 3">
    <name type="scientific">Haematococcus lacustris</name>
    <name type="common">Green alga</name>
    <name type="synonym">Haematococcus pluvialis</name>
    <dbReference type="NCBI Taxonomy" id="44745"/>
    <lineage>
        <taxon>Eukaryota</taxon>
        <taxon>Viridiplantae</taxon>
        <taxon>Chlorophyta</taxon>
        <taxon>core chlorophytes</taxon>
        <taxon>Chlorophyceae</taxon>
        <taxon>CS clade</taxon>
        <taxon>Chlamydomonadales</taxon>
        <taxon>Haematococcaceae</taxon>
        <taxon>Haematococcus</taxon>
    </lineage>
</organism>
<name>A0A6A0A8R2_HAELA</name>
<evidence type="ECO:0000313" key="3">
    <source>
        <dbReference type="Proteomes" id="UP000485058"/>
    </source>
</evidence>
<dbReference type="Proteomes" id="UP000485058">
    <property type="component" value="Unassembled WGS sequence"/>
</dbReference>
<feature type="region of interest" description="Disordered" evidence="1">
    <location>
        <begin position="43"/>
        <end position="71"/>
    </location>
</feature>
<feature type="non-terminal residue" evidence="2">
    <location>
        <position position="1"/>
    </location>
</feature>
<dbReference type="EMBL" id="BLLF01004133">
    <property type="protein sequence ID" value="GFH28996.1"/>
    <property type="molecule type" value="Genomic_DNA"/>
</dbReference>
<gene>
    <name evidence="2" type="ORF">HaLaN_27580</name>
</gene>
<feature type="non-terminal residue" evidence="2">
    <location>
        <position position="71"/>
    </location>
</feature>
<protein>
    <submittedName>
        <fullName evidence="2">Arginine biosynthesis bifunctional protein ArgJ beta chain</fullName>
    </submittedName>
</protein>
<comment type="caution">
    <text evidence="2">The sequence shown here is derived from an EMBL/GenBank/DDBJ whole genome shotgun (WGS) entry which is preliminary data.</text>
</comment>
<accession>A0A6A0A8R2</accession>
<evidence type="ECO:0000256" key="1">
    <source>
        <dbReference type="SAM" id="MobiDB-lite"/>
    </source>
</evidence>